<reference evidence="1" key="1">
    <citation type="journal article" date="2015" name="Nature">
        <title>Complex archaea that bridge the gap between prokaryotes and eukaryotes.</title>
        <authorList>
            <person name="Spang A."/>
            <person name="Saw J.H."/>
            <person name="Jorgensen S.L."/>
            <person name="Zaremba-Niedzwiedzka K."/>
            <person name="Martijn J."/>
            <person name="Lind A.E."/>
            <person name="van Eijk R."/>
            <person name="Schleper C."/>
            <person name="Guy L."/>
            <person name="Ettema T.J."/>
        </authorList>
    </citation>
    <scope>NUCLEOTIDE SEQUENCE</scope>
</reference>
<name>A0A0F9MB86_9ZZZZ</name>
<dbReference type="AlphaFoldDB" id="A0A0F9MB86"/>
<gene>
    <name evidence="1" type="ORF">LCGC14_1176440</name>
</gene>
<proteinExistence type="predicted"/>
<comment type="caution">
    <text evidence="1">The sequence shown here is derived from an EMBL/GenBank/DDBJ whole genome shotgun (WGS) entry which is preliminary data.</text>
</comment>
<protein>
    <submittedName>
        <fullName evidence="1">Uncharacterized protein</fullName>
    </submittedName>
</protein>
<evidence type="ECO:0000313" key="1">
    <source>
        <dbReference type="EMBL" id="KKM96591.1"/>
    </source>
</evidence>
<sequence length="119" mass="14024">MSESTIDPAMLRAMLREERRMKSWTSEQYPLETLDKAPTEDKIDISNEYGLWVGGEEIIWDGDEPIRPIESWRELAPEERLLLYIEILDMIPEEQLTEEVREAISEAITETERKLCEPR</sequence>
<dbReference type="EMBL" id="LAZR01005860">
    <property type="protein sequence ID" value="KKM96591.1"/>
    <property type="molecule type" value="Genomic_DNA"/>
</dbReference>
<organism evidence="1">
    <name type="scientific">marine sediment metagenome</name>
    <dbReference type="NCBI Taxonomy" id="412755"/>
    <lineage>
        <taxon>unclassified sequences</taxon>
        <taxon>metagenomes</taxon>
        <taxon>ecological metagenomes</taxon>
    </lineage>
</organism>
<accession>A0A0F9MB86</accession>